<keyword evidence="3" id="KW-1185">Reference proteome</keyword>
<proteinExistence type="predicted"/>
<evidence type="ECO:0000259" key="1">
    <source>
        <dbReference type="Pfam" id="PF10111"/>
    </source>
</evidence>
<feature type="domain" description="Glycosyltransferase 2-like prokaryotic type" evidence="1">
    <location>
        <begin position="10"/>
        <end position="196"/>
    </location>
</feature>
<reference evidence="2" key="1">
    <citation type="submission" date="2020-03" db="EMBL/GenBank/DDBJ databases">
        <title>Five strains of Vibrio campbellii isolated from Mariana Trench.</title>
        <authorList>
            <person name="Liang J."/>
            <person name="Zhang X.-H."/>
        </authorList>
    </citation>
    <scope>NUCLEOTIDE SEQUENCE</scope>
    <source>
        <strain evidence="2">LJC013</strain>
    </source>
</reference>
<dbReference type="Pfam" id="PF10111">
    <property type="entry name" value="Glyco_tranf_2_2"/>
    <property type="match status" value="1"/>
</dbReference>
<dbReference type="InterPro" id="IPR019290">
    <property type="entry name" value="GlycosylTrfase-like_prok"/>
</dbReference>
<dbReference type="Proteomes" id="UP001059912">
    <property type="component" value="Chromosome 1"/>
</dbReference>
<evidence type="ECO:0000313" key="2">
    <source>
        <dbReference type="EMBL" id="UTZ32072.1"/>
    </source>
</evidence>
<dbReference type="PANTHER" id="PTHR22916">
    <property type="entry name" value="GLYCOSYLTRANSFERASE"/>
    <property type="match status" value="1"/>
</dbReference>
<gene>
    <name evidence="2" type="ORF">HB762_11985</name>
</gene>
<sequence>MNSSTLPLDVIIVNDGGVKIRDDTFRFNNDVKIKIINNEISLGGNKARNQGAEKAEGEYLFFLDDDDAYTVDSISSRLPYFDDPNTGLVYTGKKFVKSDRLEKVYHVSKPHHEGMLLKHLFKLGNIIGTTSCVAVRREAFNDAGGFDTELHALQDYDLWIRVASQYQVRHDNACNVLYTVHVNSKQISSNYYKYLEAGDFLHHKYKVQLKGFKLEREFLAARYLRVAMVAAKSSSLARVKYSLLSFIYKPSLKSLFLLIPVTVSKKIRNFH</sequence>
<protein>
    <submittedName>
        <fullName evidence="2">Glycosyltransferase family 2 protein</fullName>
    </submittedName>
</protein>
<evidence type="ECO:0000313" key="3">
    <source>
        <dbReference type="Proteomes" id="UP001059912"/>
    </source>
</evidence>
<dbReference type="Gene3D" id="3.90.550.10">
    <property type="entry name" value="Spore Coat Polysaccharide Biosynthesis Protein SpsA, Chain A"/>
    <property type="match status" value="1"/>
</dbReference>
<dbReference type="PANTHER" id="PTHR22916:SF64">
    <property type="entry name" value="TRANSFERASE, PUTATIVE-RELATED"/>
    <property type="match status" value="1"/>
</dbReference>
<name>A0ABY5IEJ2_9VIBR</name>
<dbReference type="EMBL" id="CP050470">
    <property type="protein sequence ID" value="UTZ32072.1"/>
    <property type="molecule type" value="Genomic_DNA"/>
</dbReference>
<dbReference type="SUPFAM" id="SSF53448">
    <property type="entry name" value="Nucleotide-diphospho-sugar transferases"/>
    <property type="match status" value="1"/>
</dbReference>
<dbReference type="InterPro" id="IPR029044">
    <property type="entry name" value="Nucleotide-diphossugar_trans"/>
</dbReference>
<organism evidence="2 3">
    <name type="scientific">Vibrio campbellii</name>
    <dbReference type="NCBI Taxonomy" id="680"/>
    <lineage>
        <taxon>Bacteria</taxon>
        <taxon>Pseudomonadati</taxon>
        <taxon>Pseudomonadota</taxon>
        <taxon>Gammaproteobacteria</taxon>
        <taxon>Vibrionales</taxon>
        <taxon>Vibrionaceae</taxon>
        <taxon>Vibrio</taxon>
    </lineage>
</organism>
<accession>A0ABY5IEJ2</accession>
<dbReference type="CDD" id="cd00761">
    <property type="entry name" value="Glyco_tranf_GTA_type"/>
    <property type="match status" value="1"/>
</dbReference>